<proteinExistence type="predicted"/>
<evidence type="ECO:0000313" key="2">
    <source>
        <dbReference type="Proteomes" id="UP000596742"/>
    </source>
</evidence>
<dbReference type="Proteomes" id="UP000596742">
    <property type="component" value="Unassembled WGS sequence"/>
</dbReference>
<organism evidence="1 2">
    <name type="scientific">Mytilus galloprovincialis</name>
    <name type="common">Mediterranean mussel</name>
    <dbReference type="NCBI Taxonomy" id="29158"/>
    <lineage>
        <taxon>Eukaryota</taxon>
        <taxon>Metazoa</taxon>
        <taxon>Spiralia</taxon>
        <taxon>Lophotrochozoa</taxon>
        <taxon>Mollusca</taxon>
        <taxon>Bivalvia</taxon>
        <taxon>Autobranchia</taxon>
        <taxon>Pteriomorphia</taxon>
        <taxon>Mytilida</taxon>
        <taxon>Mytiloidea</taxon>
        <taxon>Mytilidae</taxon>
        <taxon>Mytilinae</taxon>
        <taxon>Mytilus</taxon>
    </lineage>
</organism>
<dbReference type="EMBL" id="UYJE01010049">
    <property type="protein sequence ID" value="VDI79283.1"/>
    <property type="molecule type" value="Genomic_DNA"/>
</dbReference>
<dbReference type="SUPFAM" id="SSF88723">
    <property type="entry name" value="PIN domain-like"/>
    <property type="match status" value="1"/>
</dbReference>
<dbReference type="Gene3D" id="3.40.50.1010">
    <property type="entry name" value="5'-nuclease"/>
    <property type="match status" value="1"/>
</dbReference>
<sequence length="589" mass="66473">MVNILKRFIKAERTGIWELHLQTLQDMLPYFAAAGHNLYATSAYVYISMMQTLQQDHPDIYRIFLEGYHVIRRSDRYWSGLSTDLVIEQVLMRSVKTSGGLTRGRGMTETQRSQWLLSMPSCADVNTAMQNLTGVGFYTSEQHKEMSHSRKKRDKMDTLKILSFLQERNPFTDDKSLRNIETGITAKSSKVAIYSVLDGGSLLQRIPWPKGISFSSICNIYTEYVVKKYKNPVVVFDGYLDGPSTEDITHLRRTKGAVYQKVNFTEHMPCKTKKEIFLSNIENKQQFINLLSSKLSEKGCKTFHAPGDADTLIVQTAVSCAANGGQDVVLVGEDTDLLVLLCYHADMTTRNIYFKSDTQKKTAKKFRIWDVKMTKTALGEETCNFLPFVHAILGCDTTSRVYEIGKGLALKKVMNNDHFKEQAVVFMSENKSKEEVIKAGEEALVCLFGGLPYEGLDILRFRKFLNKVSTGTACVQVHTLPPTSDAARFHSLRVYLQSQTWIDKSDDLNAQEYGWFISDNKLLPTKSVLPPAPEVLLNIIRCNCKQNCDSKRCTCRKHGLDCSISCGECRGVNCSNSPSVTDEDLNAEI</sequence>
<reference evidence="1" key="1">
    <citation type="submission" date="2018-11" db="EMBL/GenBank/DDBJ databases">
        <authorList>
            <person name="Alioto T."/>
            <person name="Alioto T."/>
        </authorList>
    </citation>
    <scope>NUCLEOTIDE SEQUENCE</scope>
</reference>
<dbReference type="AlphaFoldDB" id="A0A8B6HIF4"/>
<keyword evidence="2" id="KW-1185">Reference proteome</keyword>
<evidence type="ECO:0000313" key="1">
    <source>
        <dbReference type="EMBL" id="VDI79283.1"/>
    </source>
</evidence>
<evidence type="ECO:0008006" key="3">
    <source>
        <dbReference type="Google" id="ProtNLM"/>
    </source>
</evidence>
<name>A0A8B6HIF4_MYTGA</name>
<dbReference type="PANTHER" id="PTHR46704:SF1">
    <property type="entry name" value="TELOMERE LENGTH REGULATION PROTEIN TEL2 HOMOLOG"/>
    <property type="match status" value="1"/>
</dbReference>
<dbReference type="InterPro" id="IPR029060">
    <property type="entry name" value="PIN-like_dom_sf"/>
</dbReference>
<dbReference type="PANTHER" id="PTHR46704">
    <property type="entry name" value="CXC DOMAIN-CONTAINING PROTEIN-RELATED"/>
    <property type="match status" value="1"/>
</dbReference>
<protein>
    <recommendedName>
        <fullName evidence="3">Tesmin/TSO1-like CXC domain-containing protein</fullName>
    </recommendedName>
</protein>
<accession>A0A8B6HIF4</accession>
<comment type="caution">
    <text evidence="1">The sequence shown here is derived from an EMBL/GenBank/DDBJ whole genome shotgun (WGS) entry which is preliminary data.</text>
</comment>
<gene>
    <name evidence="1" type="ORF">MGAL_10B085827</name>
</gene>
<dbReference type="OrthoDB" id="6156427at2759"/>